<dbReference type="Proteomes" id="UP000053029">
    <property type="component" value="Unassembled WGS sequence"/>
</dbReference>
<evidence type="ECO:0000256" key="2">
    <source>
        <dbReference type="ARBA" id="ARBA00022827"/>
    </source>
</evidence>
<keyword evidence="3" id="KW-0560">Oxidoreductase</keyword>
<dbReference type="InterPro" id="IPR002938">
    <property type="entry name" value="FAD-bd"/>
</dbReference>
<dbReference type="GeneID" id="25307672"/>
<dbReference type="OrthoDB" id="2096480at2759"/>
<dbReference type="Gene3D" id="3.30.9.10">
    <property type="entry name" value="D-Amino Acid Oxidase, subunit A, domain 2"/>
    <property type="match status" value="1"/>
</dbReference>
<dbReference type="PRINTS" id="PR00420">
    <property type="entry name" value="RNGMNOXGNASE"/>
</dbReference>
<dbReference type="PANTHER" id="PTHR43004">
    <property type="entry name" value="TRK SYSTEM POTASSIUM UPTAKE PROTEIN"/>
    <property type="match status" value="1"/>
</dbReference>
<dbReference type="PANTHER" id="PTHR43004:SF21">
    <property type="entry name" value="FAD-BINDING DOMAIN-CONTAINING PROTEIN-RELATED"/>
    <property type="match status" value="1"/>
</dbReference>
<dbReference type="Pfam" id="PF21274">
    <property type="entry name" value="Rng_hyd_C"/>
    <property type="match status" value="1"/>
</dbReference>
<evidence type="ECO:0000256" key="3">
    <source>
        <dbReference type="ARBA" id="ARBA00023002"/>
    </source>
</evidence>
<dbReference type="AlphaFoldDB" id="A0A0D2EVT3"/>
<dbReference type="NCBIfam" id="NF004780">
    <property type="entry name" value="PRK06126.1"/>
    <property type="match status" value="1"/>
</dbReference>
<dbReference type="InterPro" id="IPR050641">
    <property type="entry name" value="RIFMO-like"/>
</dbReference>
<feature type="domain" description="FAD-binding" evidence="4">
    <location>
        <begin position="14"/>
        <end position="381"/>
    </location>
</feature>
<dbReference type="GO" id="GO:0071949">
    <property type="term" value="F:FAD binding"/>
    <property type="evidence" value="ECO:0007669"/>
    <property type="project" value="InterPro"/>
</dbReference>
<organism evidence="5 6">
    <name type="scientific">Fonsecaea pedrosoi CBS 271.37</name>
    <dbReference type="NCBI Taxonomy" id="1442368"/>
    <lineage>
        <taxon>Eukaryota</taxon>
        <taxon>Fungi</taxon>
        <taxon>Dikarya</taxon>
        <taxon>Ascomycota</taxon>
        <taxon>Pezizomycotina</taxon>
        <taxon>Eurotiomycetes</taxon>
        <taxon>Chaetothyriomycetidae</taxon>
        <taxon>Chaetothyriales</taxon>
        <taxon>Herpotrichiellaceae</taxon>
        <taxon>Fonsecaea</taxon>
    </lineage>
</organism>
<proteinExistence type="predicted"/>
<dbReference type="VEuPathDB" id="FungiDB:Z517_08182"/>
<dbReference type="EMBL" id="KN846973">
    <property type="protein sequence ID" value="KIW78347.1"/>
    <property type="molecule type" value="Genomic_DNA"/>
</dbReference>
<dbReference type="SUPFAM" id="SSF51905">
    <property type="entry name" value="FAD/NAD(P)-binding domain"/>
    <property type="match status" value="1"/>
</dbReference>
<dbReference type="InterPro" id="IPR036188">
    <property type="entry name" value="FAD/NAD-bd_sf"/>
</dbReference>
<accession>A0A0D2EVT3</accession>
<reference evidence="5 6" key="1">
    <citation type="submission" date="2015-01" db="EMBL/GenBank/DDBJ databases">
        <title>The Genome Sequence of Fonsecaea pedrosoi CBS 271.37.</title>
        <authorList>
            <consortium name="The Broad Institute Genomics Platform"/>
            <person name="Cuomo C."/>
            <person name="de Hoog S."/>
            <person name="Gorbushina A."/>
            <person name="Stielow B."/>
            <person name="Teixiera M."/>
            <person name="Abouelleil A."/>
            <person name="Chapman S.B."/>
            <person name="Priest M."/>
            <person name="Young S.K."/>
            <person name="Wortman J."/>
            <person name="Nusbaum C."/>
            <person name="Birren B."/>
        </authorList>
    </citation>
    <scope>NUCLEOTIDE SEQUENCE [LARGE SCALE GENOMIC DNA]</scope>
    <source>
        <strain evidence="5 6">CBS 271.37</strain>
    </source>
</reference>
<keyword evidence="2" id="KW-0274">FAD</keyword>
<name>A0A0D2EVT3_9EURO</name>
<sequence length="611" mass="68524">MGSMPRVETLPKGTVLVAGGGPVGLLVAKVLSHYGIKSVLFERNTSTTKWPKMDLTNSRSMEIFRRLGLSEGLRQLGVPADIPQHVLVSTGLSTKAPVTVWPLPSVNAVRQQILERNDGSQPLEPWQRVSQVIFEKWLKTLCDTDPMVSVRFGWKVVGIQEEQDCVRSTLQNVESGETVIFVSDYLAGCDGASSKTRQSMGFPLDGGPVPTCVVLVHFKSTDLTRLHKQGQFWHIFIAGEPGELRGAIISQNEKDIWTTHLFLPVDTDTDSIASEEAVYRVLGGLYENYPIKIDEILVRSTWRPNIAIARKWTGPHYRVFIAGDAAHQNIPTGGYGMNTGIGDAYDLGWKLAAVIKGYAGKGLLQSYEEDRRPIAMRNIEHSGRHFRVHGQMREIFGDGDPRRIDQDTPEGRDLRQRLIDHYQTNDGENKDIGIEMGYRYKSRVIITDHTEKEPEWVVSRYTPSTWPGARPPHIFLSDSTPIFDHFGKDWTLLCFTDQDCGYKILTDAASRWSIPLKYVNLAGEELAQRLYEKALVLVRPDGHVAWRGDEVHDRKEAEMIWSTVVGKSGSEEKIGIDMKAAVKPAEAFTTTVGLTTQVSTFEMEKMGEFQR</sequence>
<dbReference type="HOGENOM" id="CLU_009665_14_2_1"/>
<evidence type="ECO:0000259" key="4">
    <source>
        <dbReference type="Pfam" id="PF01494"/>
    </source>
</evidence>
<evidence type="ECO:0000256" key="1">
    <source>
        <dbReference type="ARBA" id="ARBA00022630"/>
    </source>
</evidence>
<dbReference type="RefSeq" id="XP_013282155.1">
    <property type="nucleotide sequence ID" value="XM_013426701.1"/>
</dbReference>
<dbReference type="GO" id="GO:0016709">
    <property type="term" value="F:oxidoreductase activity, acting on paired donors, with incorporation or reduction of molecular oxygen, NAD(P)H as one donor, and incorporation of one atom of oxygen"/>
    <property type="evidence" value="ECO:0007669"/>
    <property type="project" value="UniProtKB-ARBA"/>
</dbReference>
<keyword evidence="1" id="KW-0285">Flavoprotein</keyword>
<dbReference type="STRING" id="1442368.A0A0D2EVT3"/>
<dbReference type="Gene3D" id="3.40.30.120">
    <property type="match status" value="1"/>
</dbReference>
<keyword evidence="6" id="KW-1185">Reference proteome</keyword>
<evidence type="ECO:0000313" key="5">
    <source>
        <dbReference type="EMBL" id="KIW78347.1"/>
    </source>
</evidence>
<dbReference type="Gene3D" id="3.50.50.60">
    <property type="entry name" value="FAD/NAD(P)-binding domain"/>
    <property type="match status" value="1"/>
</dbReference>
<gene>
    <name evidence="5" type="ORF">Z517_08182</name>
</gene>
<evidence type="ECO:0000313" key="6">
    <source>
        <dbReference type="Proteomes" id="UP000053029"/>
    </source>
</evidence>
<protein>
    <recommendedName>
        <fullName evidence="4">FAD-binding domain-containing protein</fullName>
    </recommendedName>
</protein>
<dbReference type="Pfam" id="PF01494">
    <property type="entry name" value="FAD_binding_3"/>
    <property type="match status" value="1"/>
</dbReference>